<evidence type="ECO:0000313" key="11">
    <source>
        <dbReference type="EMBL" id="KAK6616990.1"/>
    </source>
</evidence>
<dbReference type="SUPFAM" id="SSF103506">
    <property type="entry name" value="Mitochondrial carrier"/>
    <property type="match status" value="1"/>
</dbReference>
<keyword evidence="4 8" id="KW-0812">Transmembrane</keyword>
<dbReference type="PROSITE" id="PS50920">
    <property type="entry name" value="SOLCAR"/>
    <property type="match status" value="3"/>
</dbReference>
<evidence type="ECO:0000256" key="6">
    <source>
        <dbReference type="ARBA" id="ARBA00022989"/>
    </source>
</evidence>
<dbReference type="Proteomes" id="UP001359485">
    <property type="component" value="Unassembled WGS sequence"/>
</dbReference>
<feature type="transmembrane region" description="Helical" evidence="10">
    <location>
        <begin position="12"/>
        <end position="32"/>
    </location>
</feature>
<dbReference type="EMBL" id="JAWJWF010000053">
    <property type="protein sequence ID" value="KAK6616990.1"/>
    <property type="molecule type" value="Genomic_DNA"/>
</dbReference>
<gene>
    <name evidence="11" type="ORF">RUM44_005347</name>
</gene>
<evidence type="ECO:0000256" key="5">
    <source>
        <dbReference type="ARBA" id="ARBA00022737"/>
    </source>
</evidence>
<comment type="similarity">
    <text evidence="2 9">Belongs to the mitochondrial carrier (TC 2.A.29) family.</text>
</comment>
<dbReference type="Gene3D" id="1.50.40.10">
    <property type="entry name" value="Mitochondrial carrier domain"/>
    <property type="match status" value="1"/>
</dbReference>
<proteinExistence type="inferred from homology"/>
<dbReference type="PRINTS" id="PR00784">
    <property type="entry name" value="MTUNCOUPLING"/>
</dbReference>
<comment type="subcellular location">
    <subcellularLocation>
        <location evidence="1">Membrane</location>
        <topology evidence="1">Multi-pass membrane protein</topology>
    </subcellularLocation>
</comment>
<accession>A0ABR1ADB1</accession>
<evidence type="ECO:0000313" key="12">
    <source>
        <dbReference type="Proteomes" id="UP001359485"/>
    </source>
</evidence>
<name>A0ABR1ADB1_POLSC</name>
<evidence type="ECO:0000256" key="4">
    <source>
        <dbReference type="ARBA" id="ARBA00022692"/>
    </source>
</evidence>
<dbReference type="PANTHER" id="PTHR45618">
    <property type="entry name" value="MITOCHONDRIAL DICARBOXYLATE CARRIER-RELATED"/>
    <property type="match status" value="1"/>
</dbReference>
<dbReference type="InterPro" id="IPR018108">
    <property type="entry name" value="MCP_transmembrane"/>
</dbReference>
<reference evidence="11 12" key="1">
    <citation type="submission" date="2023-09" db="EMBL/GenBank/DDBJ databases">
        <title>Genomes of two closely related lineages of the louse Polyplax serrata with different host specificities.</title>
        <authorList>
            <person name="Martinu J."/>
            <person name="Tarabai H."/>
            <person name="Stefka J."/>
            <person name="Hypsa V."/>
        </authorList>
    </citation>
    <scope>NUCLEOTIDE SEQUENCE [LARGE SCALE GENOMIC DNA]</scope>
    <source>
        <strain evidence="11">98ZLc_SE</strain>
    </source>
</reference>
<protein>
    <recommendedName>
        <fullName evidence="13">Mitochondrial 2-oxoglutarate/malate carrier protein</fullName>
    </recommendedName>
</protein>
<dbReference type="InterPro" id="IPR023395">
    <property type="entry name" value="MCP_dom_sf"/>
</dbReference>
<feature type="repeat" description="Solcar" evidence="8">
    <location>
        <begin position="148"/>
        <end position="239"/>
    </location>
</feature>
<evidence type="ECO:0000256" key="7">
    <source>
        <dbReference type="ARBA" id="ARBA00023136"/>
    </source>
</evidence>
<evidence type="ECO:0000256" key="9">
    <source>
        <dbReference type="RuleBase" id="RU000488"/>
    </source>
</evidence>
<comment type="caution">
    <text evidence="11">The sequence shown here is derived from an EMBL/GenBank/DDBJ whole genome shotgun (WGS) entry which is preliminary data.</text>
</comment>
<evidence type="ECO:0000256" key="1">
    <source>
        <dbReference type="ARBA" id="ARBA00004141"/>
    </source>
</evidence>
<organism evidence="11 12">
    <name type="scientific">Polyplax serrata</name>
    <name type="common">Common mouse louse</name>
    <dbReference type="NCBI Taxonomy" id="468196"/>
    <lineage>
        <taxon>Eukaryota</taxon>
        <taxon>Metazoa</taxon>
        <taxon>Ecdysozoa</taxon>
        <taxon>Arthropoda</taxon>
        <taxon>Hexapoda</taxon>
        <taxon>Insecta</taxon>
        <taxon>Pterygota</taxon>
        <taxon>Neoptera</taxon>
        <taxon>Paraneoptera</taxon>
        <taxon>Psocodea</taxon>
        <taxon>Troctomorpha</taxon>
        <taxon>Phthiraptera</taxon>
        <taxon>Anoplura</taxon>
        <taxon>Polyplacidae</taxon>
        <taxon>Polyplax</taxon>
    </lineage>
</organism>
<dbReference type="Pfam" id="PF00153">
    <property type="entry name" value="Mito_carr"/>
    <property type="match status" value="3"/>
</dbReference>
<feature type="repeat" description="Solcar" evidence="8">
    <location>
        <begin position="248"/>
        <end position="337"/>
    </location>
</feature>
<dbReference type="InterPro" id="IPR050391">
    <property type="entry name" value="Mito_Metabolite_Transporter"/>
</dbReference>
<keyword evidence="7 8" id="KW-0472">Membrane</keyword>
<evidence type="ECO:0000256" key="2">
    <source>
        <dbReference type="ARBA" id="ARBA00006375"/>
    </source>
</evidence>
<keyword evidence="6 10" id="KW-1133">Transmembrane helix</keyword>
<evidence type="ECO:0000256" key="10">
    <source>
        <dbReference type="SAM" id="Phobius"/>
    </source>
</evidence>
<evidence type="ECO:0008006" key="13">
    <source>
        <dbReference type="Google" id="ProtNLM"/>
    </source>
</evidence>
<evidence type="ECO:0000256" key="3">
    <source>
        <dbReference type="ARBA" id="ARBA00022448"/>
    </source>
</evidence>
<sequence>MAQDATKSMPKYVKFAFGGLSGMAATFFVQPLDLVKNRMQLSGADGKAKEYRTSFHAFSSILKNEGIVAMYSGLSAGLLRQATYTTTRLGVYTWLFENYTGLFNLATKEPNIPEYSVVTMPKVVTIFPGTNGKHTCIFLLHSKDGIPPGFFVKAGLGMAAGCTGAFVGTPAEVALIRMTADGRLPLEERRNYKNVFEALLRISKEEGILTLWRGAVPTMGRAMVVNAAQLASYSQAKQYLLTTGYFEDNVFCHFVSSMISGFVTTAASMPVDIAKTRIQNMKTINGNPEYKGAGDVLIKVIRNEGVFALWKGFTPYYARLGPHTVLTFIFLEQMNKYYKAFVLGETNVKSSL</sequence>
<keyword evidence="3 9" id="KW-0813">Transport</keyword>
<dbReference type="InterPro" id="IPR002067">
    <property type="entry name" value="MCP"/>
</dbReference>
<evidence type="ECO:0000256" key="8">
    <source>
        <dbReference type="PROSITE-ProRule" id="PRU00282"/>
    </source>
</evidence>
<feature type="repeat" description="Solcar" evidence="8">
    <location>
        <begin position="13"/>
        <end position="98"/>
    </location>
</feature>
<keyword evidence="5" id="KW-0677">Repeat</keyword>
<keyword evidence="12" id="KW-1185">Reference proteome</keyword>